<keyword evidence="22" id="KW-1185">Reference proteome</keyword>
<evidence type="ECO:0000256" key="17">
    <source>
        <dbReference type="ARBA" id="ARBA00023264"/>
    </source>
</evidence>
<comment type="pathway">
    <text evidence="3 20">Phospholipid metabolism; CDP-diacylglycerol biosynthesis; CDP-diacylglycerol from sn-glycerol 3-phosphate: step 3/3.</text>
</comment>
<evidence type="ECO:0000256" key="4">
    <source>
        <dbReference type="ARBA" id="ARBA00005189"/>
    </source>
</evidence>
<dbReference type="PIRSF" id="PIRSF028840">
    <property type="entry name" value="Mmp37"/>
    <property type="match status" value="1"/>
</dbReference>
<keyword evidence="9 20" id="KW-0808">Transferase</keyword>
<keyword evidence="8 20" id="KW-0444">Lipid biosynthesis</keyword>
<keyword evidence="12 20" id="KW-0460">Magnesium</keyword>
<evidence type="ECO:0000256" key="6">
    <source>
        <dbReference type="ARBA" id="ARBA00012487"/>
    </source>
</evidence>
<dbReference type="InterPro" id="IPR015222">
    <property type="entry name" value="Tam41"/>
</dbReference>
<keyword evidence="11 20" id="KW-0999">Mitochondrion inner membrane</keyword>
<keyword evidence="17 20" id="KW-1208">Phospholipid metabolism</keyword>
<dbReference type="EC" id="2.7.7.41" evidence="6 20"/>
<sequence length="324" mass="36966">METIYYDIFKKIFPAGASFAFAYGSSVFKQIGHTSSKNTMIDFVLAVEDPLEWHSRNLDKNPSHYSMLKYVGPKYISMVQNSFGAKVYYNTLIPTQNVISTEDLVSDLLDWDTLYIAGRLHKPVSIVYIDNKNEELKNALKINLYSALRTALLILPETFTEQQLYTTIAGLSYSGDFRMQIGEDQNKVQNIVLGQMEEFRQLYLPLLRDLKDFVIVDYTKATGQQDISASTKLFHLSMLPKMLQLEIAKEWIRNGRIQDLEDVVRAAALDPDTNDLIFKGVTNIVQKSSFSQSAKGILTAGIIKSIIYSVSKLKKMWRSWHEDV</sequence>
<keyword evidence="10 20" id="KW-0548">Nucleotidyltransferase</keyword>
<evidence type="ECO:0000256" key="14">
    <source>
        <dbReference type="ARBA" id="ARBA00023128"/>
    </source>
</evidence>
<comment type="caution">
    <text evidence="21">The sequence shown here is derived from an EMBL/GenBank/DDBJ whole genome shotgun (WGS) entry which is preliminary data.</text>
</comment>
<dbReference type="GO" id="GO:0005743">
    <property type="term" value="C:mitochondrial inner membrane"/>
    <property type="evidence" value="ECO:0007669"/>
    <property type="project" value="UniProtKB-SubCell"/>
</dbReference>
<comment type="cofactor">
    <cofactor evidence="1 20">
        <name>Mg(2+)</name>
        <dbReference type="ChEBI" id="CHEBI:18420"/>
    </cofactor>
</comment>
<evidence type="ECO:0000313" key="22">
    <source>
        <dbReference type="Proteomes" id="UP000326759"/>
    </source>
</evidence>
<comment type="catalytic activity">
    <reaction evidence="20">
        <text>a 1,2-diacyl-sn-glycero-3-phosphate + CTP + H(+) = a CDP-1,2-diacyl-sn-glycerol + diphosphate</text>
        <dbReference type="Rhea" id="RHEA:16229"/>
        <dbReference type="ChEBI" id="CHEBI:15378"/>
        <dbReference type="ChEBI" id="CHEBI:33019"/>
        <dbReference type="ChEBI" id="CHEBI:37563"/>
        <dbReference type="ChEBI" id="CHEBI:58332"/>
        <dbReference type="ChEBI" id="CHEBI:58608"/>
        <dbReference type="EC" id="2.7.7.41"/>
    </reaction>
</comment>
<evidence type="ECO:0000256" key="7">
    <source>
        <dbReference type="ARBA" id="ARBA00018337"/>
    </source>
</evidence>
<evidence type="ECO:0000313" key="21">
    <source>
        <dbReference type="EMBL" id="KAB7495708.1"/>
    </source>
</evidence>
<dbReference type="PANTHER" id="PTHR13619:SF0">
    <property type="entry name" value="PHOSPHATIDATE CYTIDYLYLTRANSFERASE, MITOCHONDRIAL"/>
    <property type="match status" value="1"/>
</dbReference>
<comment type="similarity">
    <text evidence="5 20">Belongs to the TAM41 family.</text>
</comment>
<dbReference type="PANTHER" id="PTHR13619">
    <property type="entry name" value="PHOSPHATIDATE CYTIDYLYLTRANSFERASE, MITOCHONDRIAL"/>
    <property type="match status" value="1"/>
</dbReference>
<comment type="pathway">
    <text evidence="4">Lipid metabolism.</text>
</comment>
<keyword evidence="14 20" id="KW-0496">Mitochondrion</keyword>
<keyword evidence="13 20" id="KW-0443">Lipid metabolism</keyword>
<gene>
    <name evidence="21" type="primary">tamm41</name>
    <name evidence="21" type="ORF">Anas_07276</name>
</gene>
<evidence type="ECO:0000256" key="11">
    <source>
        <dbReference type="ARBA" id="ARBA00022792"/>
    </source>
</evidence>
<evidence type="ECO:0000256" key="18">
    <source>
        <dbReference type="ARBA" id="ARBA00029893"/>
    </source>
</evidence>
<evidence type="ECO:0000256" key="20">
    <source>
        <dbReference type="PIRNR" id="PIRNR028840"/>
    </source>
</evidence>
<dbReference type="Proteomes" id="UP000326759">
    <property type="component" value="Unassembled WGS sequence"/>
</dbReference>
<dbReference type="EMBL" id="SEYY01022208">
    <property type="protein sequence ID" value="KAB7495708.1"/>
    <property type="molecule type" value="Genomic_DNA"/>
</dbReference>
<evidence type="ECO:0000256" key="2">
    <source>
        <dbReference type="ARBA" id="ARBA00004443"/>
    </source>
</evidence>
<evidence type="ECO:0000256" key="10">
    <source>
        <dbReference type="ARBA" id="ARBA00022695"/>
    </source>
</evidence>
<keyword evidence="16 20" id="KW-0594">Phospholipid biosynthesis</keyword>
<proteinExistence type="inferred from homology"/>
<evidence type="ECO:0000256" key="16">
    <source>
        <dbReference type="ARBA" id="ARBA00023209"/>
    </source>
</evidence>
<dbReference type="AlphaFoldDB" id="A0A5N5SPP6"/>
<evidence type="ECO:0000256" key="19">
    <source>
        <dbReference type="ARBA" id="ARBA00031502"/>
    </source>
</evidence>
<evidence type="ECO:0000256" key="5">
    <source>
        <dbReference type="ARBA" id="ARBA00005458"/>
    </source>
</evidence>
<reference evidence="21 22" key="1">
    <citation type="journal article" date="2019" name="PLoS Biol.">
        <title>Sex chromosomes control vertical transmission of feminizing Wolbachia symbionts in an isopod.</title>
        <authorList>
            <person name="Becking T."/>
            <person name="Chebbi M.A."/>
            <person name="Giraud I."/>
            <person name="Moumen B."/>
            <person name="Laverre T."/>
            <person name="Caubet Y."/>
            <person name="Peccoud J."/>
            <person name="Gilbert C."/>
            <person name="Cordaux R."/>
        </authorList>
    </citation>
    <scope>NUCLEOTIDE SEQUENCE [LARGE SCALE GENOMIC DNA]</scope>
    <source>
        <strain evidence="21">ANa2</strain>
        <tissue evidence="21">Whole body excluding digestive tract and cuticle</tissue>
    </source>
</reference>
<comment type="subcellular location">
    <subcellularLocation>
        <location evidence="2 20">Mitochondrion inner membrane</location>
        <topology evidence="2 20">Peripheral membrane protein</topology>
        <orientation evidence="2 20">Matrix side</orientation>
    </subcellularLocation>
</comment>
<keyword evidence="15 20" id="KW-0472">Membrane</keyword>
<dbReference type="Pfam" id="PF09139">
    <property type="entry name" value="Tam41_Mmp37"/>
    <property type="match status" value="1"/>
</dbReference>
<dbReference type="GO" id="GO:0016024">
    <property type="term" value="P:CDP-diacylglycerol biosynthetic process"/>
    <property type="evidence" value="ECO:0007669"/>
    <property type="project" value="UniProtKB-UniRule"/>
</dbReference>
<evidence type="ECO:0000256" key="3">
    <source>
        <dbReference type="ARBA" id="ARBA00005119"/>
    </source>
</evidence>
<evidence type="ECO:0000256" key="15">
    <source>
        <dbReference type="ARBA" id="ARBA00023136"/>
    </source>
</evidence>
<name>A0A5N5SPP6_9CRUS</name>
<dbReference type="GO" id="GO:0004605">
    <property type="term" value="F:phosphatidate cytidylyltransferase activity"/>
    <property type="evidence" value="ECO:0007669"/>
    <property type="project" value="UniProtKB-UniRule"/>
</dbReference>
<organism evidence="21 22">
    <name type="scientific">Armadillidium nasatum</name>
    <dbReference type="NCBI Taxonomy" id="96803"/>
    <lineage>
        <taxon>Eukaryota</taxon>
        <taxon>Metazoa</taxon>
        <taxon>Ecdysozoa</taxon>
        <taxon>Arthropoda</taxon>
        <taxon>Crustacea</taxon>
        <taxon>Multicrustacea</taxon>
        <taxon>Malacostraca</taxon>
        <taxon>Eumalacostraca</taxon>
        <taxon>Peracarida</taxon>
        <taxon>Isopoda</taxon>
        <taxon>Oniscidea</taxon>
        <taxon>Crinocheta</taxon>
        <taxon>Armadillidiidae</taxon>
        <taxon>Armadillidium</taxon>
    </lineage>
</organism>
<protein>
    <recommendedName>
        <fullName evidence="7 20">Phosphatidate cytidylyltransferase, mitochondrial</fullName>
        <ecNumber evidence="6 20">2.7.7.41</ecNumber>
    </recommendedName>
    <alternativeName>
        <fullName evidence="18 20">CDP-diacylglycerol synthase</fullName>
    </alternativeName>
    <alternativeName>
        <fullName evidence="19 20">Mitochondrial translocator assembly and maintenance protein 41 homolog</fullName>
    </alternativeName>
</protein>
<evidence type="ECO:0000256" key="9">
    <source>
        <dbReference type="ARBA" id="ARBA00022679"/>
    </source>
</evidence>
<evidence type="ECO:0000256" key="8">
    <source>
        <dbReference type="ARBA" id="ARBA00022516"/>
    </source>
</evidence>
<dbReference type="GO" id="GO:0032049">
    <property type="term" value="P:cardiolipin biosynthetic process"/>
    <property type="evidence" value="ECO:0007669"/>
    <property type="project" value="UniProtKB-UniRule"/>
</dbReference>
<accession>A0A5N5SPP6</accession>
<dbReference type="UniPathway" id="UPA00557">
    <property type="reaction ID" value="UER00614"/>
</dbReference>
<evidence type="ECO:0000256" key="1">
    <source>
        <dbReference type="ARBA" id="ARBA00001946"/>
    </source>
</evidence>
<comment type="function">
    <text evidence="20">Catalyzes the conversion of phosphatidic acid (PA) to CDP-diacylglycerol (CDP-DAG), an essential intermediate in the synthesis of phosphatidylglycerol, cardiolipin and phosphatidylinositol.</text>
</comment>
<evidence type="ECO:0000256" key="13">
    <source>
        <dbReference type="ARBA" id="ARBA00023098"/>
    </source>
</evidence>
<evidence type="ECO:0000256" key="12">
    <source>
        <dbReference type="ARBA" id="ARBA00022842"/>
    </source>
</evidence>
<dbReference type="OrthoDB" id="341477at2759"/>